<dbReference type="PANTHER" id="PTHR28075:SF3">
    <property type="entry name" value="DUF1748-DOMAIN-CONTAINING PROTEIN"/>
    <property type="match status" value="1"/>
</dbReference>
<organism evidence="1 2">
    <name type="scientific">Lentinula edodes</name>
    <name type="common">Shiitake mushroom</name>
    <name type="synonym">Lentinus edodes</name>
    <dbReference type="NCBI Taxonomy" id="5353"/>
    <lineage>
        <taxon>Eukaryota</taxon>
        <taxon>Fungi</taxon>
        <taxon>Dikarya</taxon>
        <taxon>Basidiomycota</taxon>
        <taxon>Agaricomycotina</taxon>
        <taxon>Agaricomycetes</taxon>
        <taxon>Agaricomycetidae</taxon>
        <taxon>Agaricales</taxon>
        <taxon>Marasmiineae</taxon>
        <taxon>Omphalotaceae</taxon>
        <taxon>Lentinula</taxon>
    </lineage>
</organism>
<comment type="caution">
    <text evidence="1">The sequence shown here is derived from an EMBL/GenBank/DDBJ whole genome shotgun (WGS) entry which is preliminary data.</text>
</comment>
<dbReference type="Pfam" id="PF08520">
    <property type="entry name" value="Mitofissin"/>
    <property type="match status" value="1"/>
</dbReference>
<evidence type="ECO:0000313" key="2">
    <source>
        <dbReference type="Proteomes" id="UP000188533"/>
    </source>
</evidence>
<dbReference type="STRING" id="5353.A0A1Q3EE65"/>
<accession>A0A1Q3EE65</accession>
<reference evidence="1 2" key="2">
    <citation type="submission" date="2017-02" db="EMBL/GenBank/DDBJ databases">
        <title>A genome survey and senescence transcriptome analysis in Lentinula edodes.</title>
        <authorList>
            <person name="Sakamoto Y."/>
            <person name="Nakade K."/>
            <person name="Sato S."/>
            <person name="Yoshida Y."/>
            <person name="Miyazaki K."/>
            <person name="Natsume S."/>
            <person name="Konno N."/>
        </authorList>
    </citation>
    <scope>NUCLEOTIDE SEQUENCE [LARGE SCALE GENOMIC DNA]</scope>
    <source>
        <strain evidence="1 2">NBRC 111202</strain>
    </source>
</reference>
<dbReference type="Proteomes" id="UP000188533">
    <property type="component" value="Unassembled WGS sequence"/>
</dbReference>
<proteinExistence type="predicted"/>
<dbReference type="PANTHER" id="PTHR28075">
    <property type="entry name" value="CHROMOSOME 16, WHOLE GENOME SHOTGUN SEQUENCE"/>
    <property type="match status" value="1"/>
</dbReference>
<name>A0A1Q3EE65_LENED</name>
<gene>
    <name evidence="1" type="ORF">LENED_007376</name>
</gene>
<reference evidence="1 2" key="1">
    <citation type="submission" date="2016-08" db="EMBL/GenBank/DDBJ databases">
        <authorList>
            <consortium name="Lentinula edodes genome sequencing consortium"/>
            <person name="Sakamoto Y."/>
            <person name="Nakade K."/>
            <person name="Sato S."/>
            <person name="Yoshida Y."/>
            <person name="Miyazaki K."/>
            <person name="Natsume S."/>
            <person name="Konno N."/>
        </authorList>
    </citation>
    <scope>NUCLEOTIDE SEQUENCE [LARGE SCALE GENOMIC DNA]</scope>
    <source>
        <strain evidence="1 2">NBRC 111202</strain>
    </source>
</reference>
<dbReference type="EMBL" id="BDGU01000254">
    <property type="protein sequence ID" value="GAW05513.1"/>
    <property type="molecule type" value="Genomic_DNA"/>
</dbReference>
<dbReference type="GO" id="GO:0005737">
    <property type="term" value="C:cytoplasm"/>
    <property type="evidence" value="ECO:0007669"/>
    <property type="project" value="TreeGrafter"/>
</dbReference>
<sequence length="123" mass="13868">MALGRLFHYAFDAVLVSTVLAGVKKTSGFSLDIDQLTTNPTAKSAAESYLGLGESVYGIIQSTVEEKREKRTYSTPDTPLHNNISPHVMTTINVNRIFRIFAYAFFGYQNESVMQSWIHWKVM</sequence>
<protein>
    <submittedName>
        <fullName evidence="1">DUF1748-domain-containing protein</fullName>
    </submittedName>
</protein>
<dbReference type="AlphaFoldDB" id="A0A1Q3EE65"/>
<evidence type="ECO:0000313" key="1">
    <source>
        <dbReference type="EMBL" id="GAW05513.1"/>
    </source>
</evidence>
<keyword evidence="2" id="KW-1185">Reference proteome</keyword>
<dbReference type="InterPro" id="IPR013726">
    <property type="entry name" value="Mitofissin"/>
</dbReference>